<dbReference type="PROSITE" id="PS50112">
    <property type="entry name" value="PAS"/>
    <property type="match status" value="1"/>
</dbReference>
<dbReference type="SMART" id="SM00387">
    <property type="entry name" value="HATPase_c"/>
    <property type="match status" value="1"/>
</dbReference>
<dbReference type="InterPro" id="IPR000014">
    <property type="entry name" value="PAS"/>
</dbReference>
<evidence type="ECO:0000259" key="10">
    <source>
        <dbReference type="PROSITE" id="PS50109"/>
    </source>
</evidence>
<dbReference type="CDD" id="cd00156">
    <property type="entry name" value="REC"/>
    <property type="match status" value="1"/>
</dbReference>
<dbReference type="SUPFAM" id="SSF52172">
    <property type="entry name" value="CheY-like"/>
    <property type="match status" value="1"/>
</dbReference>
<dbReference type="Gene3D" id="3.30.450.20">
    <property type="entry name" value="PAS domain"/>
    <property type="match status" value="2"/>
</dbReference>
<dbReference type="Pfam" id="PF00512">
    <property type="entry name" value="HisKA"/>
    <property type="match status" value="1"/>
</dbReference>
<dbReference type="InterPro" id="IPR036890">
    <property type="entry name" value="HATPase_C_sf"/>
</dbReference>
<evidence type="ECO:0000259" key="13">
    <source>
        <dbReference type="PROSITE" id="PS50113"/>
    </source>
</evidence>
<dbReference type="InterPro" id="IPR005467">
    <property type="entry name" value="His_kinase_dom"/>
</dbReference>
<dbReference type="EC" id="2.7.13.3" evidence="2"/>
<dbReference type="InterPro" id="IPR001789">
    <property type="entry name" value="Sig_transdc_resp-reg_receiver"/>
</dbReference>
<evidence type="ECO:0000256" key="1">
    <source>
        <dbReference type="ARBA" id="ARBA00000085"/>
    </source>
</evidence>
<dbReference type="SMART" id="SM00086">
    <property type="entry name" value="PAC"/>
    <property type="match status" value="1"/>
</dbReference>
<dbReference type="PANTHER" id="PTHR43065:SF46">
    <property type="entry name" value="C4-DICARBOXYLATE TRANSPORT SENSOR PROTEIN DCTB"/>
    <property type="match status" value="1"/>
</dbReference>
<dbReference type="Gene3D" id="3.30.565.10">
    <property type="entry name" value="Histidine kinase-like ATPase, C-terminal domain"/>
    <property type="match status" value="1"/>
</dbReference>
<keyword evidence="8" id="KW-0902">Two-component regulatory system</keyword>
<dbReference type="GO" id="GO:0005524">
    <property type="term" value="F:ATP binding"/>
    <property type="evidence" value="ECO:0007669"/>
    <property type="project" value="UniProtKB-KW"/>
</dbReference>
<keyword evidence="4" id="KW-0808">Transferase</keyword>
<dbReference type="Pfam" id="PF00072">
    <property type="entry name" value="Response_reg"/>
    <property type="match status" value="1"/>
</dbReference>
<feature type="domain" description="Response regulatory" evidence="11">
    <location>
        <begin position="531"/>
        <end position="644"/>
    </location>
</feature>
<dbReference type="PROSITE" id="PS50109">
    <property type="entry name" value="HIS_KIN"/>
    <property type="match status" value="1"/>
</dbReference>
<dbReference type="Pfam" id="PF02518">
    <property type="entry name" value="HATPase_c"/>
    <property type="match status" value="1"/>
</dbReference>
<dbReference type="GO" id="GO:0000155">
    <property type="term" value="F:phosphorelay sensor kinase activity"/>
    <property type="evidence" value="ECO:0007669"/>
    <property type="project" value="InterPro"/>
</dbReference>
<accession>A0A7V8VBQ2</accession>
<keyword evidence="6" id="KW-0418">Kinase</keyword>
<dbReference type="RefSeq" id="WP_194536220.1">
    <property type="nucleotide sequence ID" value="NZ_JACEFB010000001.1"/>
</dbReference>
<dbReference type="CDD" id="cd00082">
    <property type="entry name" value="HisKA"/>
    <property type="match status" value="1"/>
</dbReference>
<evidence type="ECO:0000256" key="7">
    <source>
        <dbReference type="ARBA" id="ARBA00022840"/>
    </source>
</evidence>
<dbReference type="SMART" id="SM00388">
    <property type="entry name" value="HisKA"/>
    <property type="match status" value="1"/>
</dbReference>
<dbReference type="AlphaFoldDB" id="A0A7V8VBQ2"/>
<dbReference type="PANTHER" id="PTHR43065">
    <property type="entry name" value="SENSOR HISTIDINE KINASE"/>
    <property type="match status" value="1"/>
</dbReference>
<keyword evidence="3 9" id="KW-0597">Phosphoprotein</keyword>
<dbReference type="InterPro" id="IPR001610">
    <property type="entry name" value="PAC"/>
</dbReference>
<dbReference type="InterPro" id="IPR000700">
    <property type="entry name" value="PAS-assoc_C"/>
</dbReference>
<dbReference type="SMART" id="SM00448">
    <property type="entry name" value="REC"/>
    <property type="match status" value="1"/>
</dbReference>
<dbReference type="PRINTS" id="PR00344">
    <property type="entry name" value="BCTRLSENSOR"/>
</dbReference>
<feature type="modified residue" description="4-aspartylphosphate" evidence="9">
    <location>
        <position position="582"/>
    </location>
</feature>
<dbReference type="SUPFAM" id="SSF55785">
    <property type="entry name" value="PYP-like sensor domain (PAS domain)"/>
    <property type="match status" value="2"/>
</dbReference>
<dbReference type="Gene3D" id="1.10.287.130">
    <property type="match status" value="1"/>
</dbReference>
<evidence type="ECO:0000256" key="8">
    <source>
        <dbReference type="ARBA" id="ARBA00023012"/>
    </source>
</evidence>
<dbReference type="PROSITE" id="PS50113">
    <property type="entry name" value="PAC"/>
    <property type="match status" value="1"/>
</dbReference>
<evidence type="ECO:0000256" key="4">
    <source>
        <dbReference type="ARBA" id="ARBA00022679"/>
    </source>
</evidence>
<comment type="catalytic activity">
    <reaction evidence="1">
        <text>ATP + protein L-histidine = ADP + protein N-phospho-L-histidine.</text>
        <dbReference type="EC" id="2.7.13.3"/>
    </reaction>
</comment>
<gene>
    <name evidence="14" type="ORF">H0921_01345</name>
</gene>
<dbReference type="SUPFAM" id="SSF55874">
    <property type="entry name" value="ATPase domain of HSP90 chaperone/DNA topoisomerase II/histidine kinase"/>
    <property type="match status" value="1"/>
</dbReference>
<sequence length="669" mass="73753">MLESAVVHAHDAIVILEAHPHNGQGRSVLYVNDAFCRLSGYSRSEVVGRSLYLLRGPDTDAATLEQLREALDNGQPLRTELMNYRKDGTPYWVDLSLVPVSDRRGRIAHWVMIQRDITDQRQAAEALRKSEERYRLLFDGNPQPMWVIESHTGRFLAVNEAAIRVYQYNREEFSCLKASDLEVGELSVPIPPSTSSSRFRRHRTRFGKILNVEIISHPLVVDGRDAELVLIHDWTERLQLEEQLRQAQKMEAIGQMAGGVAHDFNNIMTGILGSLGLIRLPADDPNKALLQAVEKAALRAADLTSKLLAFARRNQLVLAQVQPADIVTEVVTLLRHAIDPRITFTVSVTENCPPIWADPNLLVQALVNLCLNSRDAMPNGGTITLRAHPVTIHEADLLAYPADAKPGHYVCLCVQDTGTGIPPELLGRIFEPFFTTKEVGKGTGLGLPMVLGIVKQHQGWLRCNSTWGQGTCMELYLPVEGSLAAGPVTGPRSDNFTTVKTLVETPRRAAPNVSATRSANGFHSPQASRRCILLVDDEAMIRDIGRAALTSAGYEVLLAEDGAEAVEVFQREHEHIDLVILDVMMPRLSGRDAFRQMTALVPDVRVLFSTGYSSEELTELDGAVGLLTKPYRPQELLAAVEAALAVSLTSPAEKDNASMNEQNYIVSTS</sequence>
<dbReference type="InterPro" id="IPR003661">
    <property type="entry name" value="HisK_dim/P_dom"/>
</dbReference>
<dbReference type="EMBL" id="JACEFB010000001">
    <property type="protein sequence ID" value="MBA2224802.1"/>
    <property type="molecule type" value="Genomic_DNA"/>
</dbReference>
<protein>
    <recommendedName>
        <fullName evidence="2">histidine kinase</fullName>
        <ecNumber evidence="2">2.7.13.3</ecNumber>
    </recommendedName>
</protein>
<dbReference type="InterPro" id="IPR011006">
    <property type="entry name" value="CheY-like_superfamily"/>
</dbReference>
<feature type="domain" description="PAS" evidence="12">
    <location>
        <begin position="1"/>
        <end position="74"/>
    </location>
</feature>
<name>A0A7V8VBQ2_9BACT</name>
<evidence type="ECO:0000256" key="6">
    <source>
        <dbReference type="ARBA" id="ARBA00022777"/>
    </source>
</evidence>
<keyword evidence="7" id="KW-0067">ATP-binding</keyword>
<dbReference type="Pfam" id="PF13426">
    <property type="entry name" value="PAS_9"/>
    <property type="match status" value="1"/>
</dbReference>
<dbReference type="InterPro" id="IPR035965">
    <property type="entry name" value="PAS-like_dom_sf"/>
</dbReference>
<dbReference type="SMART" id="SM00091">
    <property type="entry name" value="PAS"/>
    <property type="match status" value="2"/>
</dbReference>
<keyword evidence="15" id="KW-1185">Reference proteome</keyword>
<dbReference type="InterPro" id="IPR003594">
    <property type="entry name" value="HATPase_dom"/>
</dbReference>
<comment type="caution">
    <text evidence="14">The sequence shown here is derived from an EMBL/GenBank/DDBJ whole genome shotgun (WGS) entry which is preliminary data.</text>
</comment>
<dbReference type="InterPro" id="IPR036097">
    <property type="entry name" value="HisK_dim/P_sf"/>
</dbReference>
<feature type="domain" description="PAC" evidence="13">
    <location>
        <begin position="75"/>
        <end position="129"/>
    </location>
</feature>
<dbReference type="Gene3D" id="3.40.50.2300">
    <property type="match status" value="1"/>
</dbReference>
<evidence type="ECO:0000259" key="11">
    <source>
        <dbReference type="PROSITE" id="PS50110"/>
    </source>
</evidence>
<evidence type="ECO:0000313" key="14">
    <source>
        <dbReference type="EMBL" id="MBA2224802.1"/>
    </source>
</evidence>
<keyword evidence="5" id="KW-0547">Nucleotide-binding</keyword>
<reference evidence="14 15" key="1">
    <citation type="submission" date="2020-07" db="EMBL/GenBank/DDBJ databases">
        <title>Thermogemmata thermophila gen. nov., sp. nov., a novel moderate thermophilic planctomycete from a Kamchatka hot spring.</title>
        <authorList>
            <person name="Elcheninov A.G."/>
            <person name="Podosokorskaya O.A."/>
            <person name="Kovaleva O.L."/>
            <person name="Novikov A."/>
            <person name="Bonch-Osmolovskaya E.A."/>
            <person name="Toshchakov S.V."/>
            <person name="Kublanov I.V."/>
        </authorList>
    </citation>
    <scope>NUCLEOTIDE SEQUENCE [LARGE SCALE GENOMIC DNA]</scope>
    <source>
        <strain evidence="14 15">2918</strain>
    </source>
</reference>
<evidence type="ECO:0000313" key="15">
    <source>
        <dbReference type="Proteomes" id="UP000542342"/>
    </source>
</evidence>
<evidence type="ECO:0000256" key="2">
    <source>
        <dbReference type="ARBA" id="ARBA00012438"/>
    </source>
</evidence>
<dbReference type="SUPFAM" id="SSF47384">
    <property type="entry name" value="Homodimeric domain of signal transducing histidine kinase"/>
    <property type="match status" value="1"/>
</dbReference>
<dbReference type="NCBIfam" id="TIGR00229">
    <property type="entry name" value="sensory_box"/>
    <property type="match status" value="2"/>
</dbReference>
<evidence type="ECO:0000259" key="12">
    <source>
        <dbReference type="PROSITE" id="PS50112"/>
    </source>
</evidence>
<dbReference type="Pfam" id="PF13188">
    <property type="entry name" value="PAS_8"/>
    <property type="match status" value="1"/>
</dbReference>
<organism evidence="14 15">
    <name type="scientific">Thermogemmata fonticola</name>
    <dbReference type="NCBI Taxonomy" id="2755323"/>
    <lineage>
        <taxon>Bacteria</taxon>
        <taxon>Pseudomonadati</taxon>
        <taxon>Planctomycetota</taxon>
        <taxon>Planctomycetia</taxon>
        <taxon>Gemmatales</taxon>
        <taxon>Gemmataceae</taxon>
        <taxon>Thermogemmata</taxon>
    </lineage>
</organism>
<dbReference type="CDD" id="cd00130">
    <property type="entry name" value="PAS"/>
    <property type="match status" value="1"/>
</dbReference>
<evidence type="ECO:0000256" key="9">
    <source>
        <dbReference type="PROSITE-ProRule" id="PRU00169"/>
    </source>
</evidence>
<feature type="domain" description="Histidine kinase" evidence="10">
    <location>
        <begin position="259"/>
        <end position="481"/>
    </location>
</feature>
<dbReference type="Proteomes" id="UP000542342">
    <property type="component" value="Unassembled WGS sequence"/>
</dbReference>
<evidence type="ECO:0000256" key="3">
    <source>
        <dbReference type="ARBA" id="ARBA00022553"/>
    </source>
</evidence>
<evidence type="ECO:0000256" key="5">
    <source>
        <dbReference type="ARBA" id="ARBA00022741"/>
    </source>
</evidence>
<proteinExistence type="predicted"/>
<dbReference type="InterPro" id="IPR004358">
    <property type="entry name" value="Sig_transdc_His_kin-like_C"/>
</dbReference>
<dbReference type="PROSITE" id="PS50110">
    <property type="entry name" value="RESPONSE_REGULATORY"/>
    <property type="match status" value="1"/>
</dbReference>